<reference evidence="12 13" key="1">
    <citation type="submission" date="2013-03" db="EMBL/GenBank/DDBJ databases">
        <title>The Genome Sequence of Capronia coronata CBS 617.96.</title>
        <authorList>
            <consortium name="The Broad Institute Genomics Platform"/>
            <person name="Cuomo C."/>
            <person name="de Hoog S."/>
            <person name="Gorbushina A."/>
            <person name="Walker B."/>
            <person name="Young S.K."/>
            <person name="Zeng Q."/>
            <person name="Gargeya S."/>
            <person name="Fitzgerald M."/>
            <person name="Haas B."/>
            <person name="Abouelleil A."/>
            <person name="Allen A.W."/>
            <person name="Alvarado L."/>
            <person name="Arachchi H.M."/>
            <person name="Berlin A.M."/>
            <person name="Chapman S.B."/>
            <person name="Gainer-Dewar J."/>
            <person name="Goldberg J."/>
            <person name="Griggs A."/>
            <person name="Gujja S."/>
            <person name="Hansen M."/>
            <person name="Howarth C."/>
            <person name="Imamovic A."/>
            <person name="Ireland A."/>
            <person name="Larimer J."/>
            <person name="McCowan C."/>
            <person name="Murphy C."/>
            <person name="Pearson M."/>
            <person name="Poon T.W."/>
            <person name="Priest M."/>
            <person name="Roberts A."/>
            <person name="Saif S."/>
            <person name="Shea T."/>
            <person name="Sisk P."/>
            <person name="Sykes S."/>
            <person name="Wortman J."/>
            <person name="Nusbaum C."/>
            <person name="Birren B."/>
        </authorList>
    </citation>
    <scope>NUCLEOTIDE SEQUENCE [LARGE SCALE GENOMIC DNA]</scope>
    <source>
        <strain evidence="12 13">CBS 617.96</strain>
    </source>
</reference>
<gene>
    <name evidence="12" type="ORF">A1O1_04536</name>
</gene>
<dbReference type="CDD" id="cd00067">
    <property type="entry name" value="GAL4"/>
    <property type="match status" value="1"/>
</dbReference>
<dbReference type="InterPro" id="IPR050335">
    <property type="entry name" value="ERT1_acuK_gluconeogen_tf"/>
</dbReference>
<keyword evidence="8" id="KW-0804">Transcription</keyword>
<evidence type="ECO:0000256" key="9">
    <source>
        <dbReference type="ARBA" id="ARBA00023242"/>
    </source>
</evidence>
<feature type="domain" description="Zn(2)-C6 fungal-type" evidence="11">
    <location>
        <begin position="63"/>
        <end position="92"/>
    </location>
</feature>
<organism evidence="12 13">
    <name type="scientific">Capronia coronata CBS 617.96</name>
    <dbReference type="NCBI Taxonomy" id="1182541"/>
    <lineage>
        <taxon>Eukaryota</taxon>
        <taxon>Fungi</taxon>
        <taxon>Dikarya</taxon>
        <taxon>Ascomycota</taxon>
        <taxon>Pezizomycotina</taxon>
        <taxon>Eurotiomycetes</taxon>
        <taxon>Chaetothyriomycetidae</taxon>
        <taxon>Chaetothyriales</taxon>
        <taxon>Herpotrichiellaceae</taxon>
        <taxon>Capronia</taxon>
    </lineage>
</organism>
<comment type="caution">
    <text evidence="12">The sequence shown here is derived from an EMBL/GenBank/DDBJ whole genome shotgun (WGS) entry which is preliminary data.</text>
</comment>
<dbReference type="GO" id="GO:0008270">
    <property type="term" value="F:zinc ion binding"/>
    <property type="evidence" value="ECO:0007669"/>
    <property type="project" value="InterPro"/>
</dbReference>
<feature type="region of interest" description="Disordered" evidence="10">
    <location>
        <begin position="1"/>
        <end position="57"/>
    </location>
</feature>
<dbReference type="InterPro" id="IPR001138">
    <property type="entry name" value="Zn2Cys6_DnaBD"/>
</dbReference>
<protein>
    <recommendedName>
        <fullName evidence="11">Zn(2)-C6 fungal-type domain-containing protein</fullName>
    </recommendedName>
</protein>
<feature type="compositionally biased region" description="Polar residues" evidence="10">
    <location>
        <begin position="12"/>
        <end position="24"/>
    </location>
</feature>
<evidence type="ECO:0000313" key="13">
    <source>
        <dbReference type="Proteomes" id="UP000019484"/>
    </source>
</evidence>
<dbReference type="SUPFAM" id="SSF57701">
    <property type="entry name" value="Zn2/Cys6 DNA-binding domain"/>
    <property type="match status" value="1"/>
</dbReference>
<dbReference type="GeneID" id="19159417"/>
<keyword evidence="13" id="KW-1185">Reference proteome</keyword>
<dbReference type="GO" id="GO:0000977">
    <property type="term" value="F:RNA polymerase II transcription regulatory region sequence-specific DNA binding"/>
    <property type="evidence" value="ECO:0007669"/>
    <property type="project" value="TreeGrafter"/>
</dbReference>
<dbReference type="RefSeq" id="XP_007723618.1">
    <property type="nucleotide sequence ID" value="XM_007725428.1"/>
</dbReference>
<evidence type="ECO:0000256" key="4">
    <source>
        <dbReference type="ARBA" id="ARBA00022723"/>
    </source>
</evidence>
<dbReference type="PROSITE" id="PS50048">
    <property type="entry name" value="ZN2_CY6_FUNGAL_2"/>
    <property type="match status" value="1"/>
</dbReference>
<dbReference type="Proteomes" id="UP000019484">
    <property type="component" value="Unassembled WGS sequence"/>
</dbReference>
<dbReference type="InterPro" id="IPR056751">
    <property type="entry name" value="PAS_13"/>
</dbReference>
<dbReference type="InterPro" id="IPR036864">
    <property type="entry name" value="Zn2-C6_fun-type_DNA-bd_sf"/>
</dbReference>
<sequence length="705" mass="77488">MTASDVEDGHSRSASPDDSGTEQVPDSMAEAQPKDDNPEQPNGSQSTNLKDPSRPRRKKARRACYACQRAHLTCGDERPCQRCIKRGLQDACQDGVRKKAKYLHDAPNEALMPGVGGTLFSHPAGKRSSTMATDTSSQQPFFQQSQTFNNFHTPSQMPPPMLHERSMSSTSFAQQSPLSNNFTGVASQVPPQVPPQVPLPSPVINQDQAVANNISNTTWPGQLFDDQTMFNFDLASMNFGNHYGALEFGMLGHMATNAGETPPSDTATQRGSIAQQYHMPLGSFSESPTGRQQFYGDTMMSEWSNGNDPYGTQGRQMAPNAFAIESNPTHWTSPDTNGTPTNAAKFEDSPLMTSSAIQVPPTTVDVGMLHQPSNTVDNRNRPPSLISTPQLKARSQLPIKTLKRPRDPSSIYTTVTSPHPYTTGYHRCLAYLQKRFSTQPSKTLTIAKALASIRPSFIATTKTLNREDLIFMEKCFQRTLWEYEGFIEGVGTPTIVARRTGEVAAVGKEFQILTGWTKSVLLGRAPNLNVNRGHSGQTPAGGSGTTTARATGFNTPTRGSAQDPDSDEKRAQPVFLAELLDDDSVVQFYEDFARLAFGDSRGSVMGRGKLLKYRTKDDELAQNLHAEADARHEEAKQANGMDVRRQEYSLARRQNELKRDGISGEKGMQKLGSADGKVECTYCWTVKRDVFDIPMLIVMNFLPCI</sequence>
<keyword evidence="4" id="KW-0479">Metal-binding</keyword>
<dbReference type="eggNOG" id="ENOG502R1M5">
    <property type="taxonomic scope" value="Eukaryota"/>
</dbReference>
<feature type="region of interest" description="Disordered" evidence="10">
    <location>
        <begin position="530"/>
        <end position="569"/>
    </location>
</feature>
<keyword evidence="3" id="KW-0312">Gluconeogenesis</keyword>
<dbReference type="Pfam" id="PF24990">
    <property type="entry name" value="PAS_13"/>
    <property type="match status" value="1"/>
</dbReference>
<keyword evidence="6" id="KW-0805">Transcription regulation</keyword>
<dbReference type="GO" id="GO:0006094">
    <property type="term" value="P:gluconeogenesis"/>
    <property type="evidence" value="ECO:0007669"/>
    <property type="project" value="UniProtKB-KW"/>
</dbReference>
<dbReference type="AlphaFoldDB" id="W9ZA84"/>
<evidence type="ECO:0000256" key="2">
    <source>
        <dbReference type="ARBA" id="ARBA00010855"/>
    </source>
</evidence>
<feature type="compositionally biased region" description="Polar residues" evidence="10">
    <location>
        <begin position="39"/>
        <end position="50"/>
    </location>
</feature>
<dbReference type="GO" id="GO:0005634">
    <property type="term" value="C:nucleus"/>
    <property type="evidence" value="ECO:0007669"/>
    <property type="project" value="UniProtKB-SubCell"/>
</dbReference>
<comment type="similarity">
    <text evidence="2">Belongs to the ERT1/acuK family.</text>
</comment>
<evidence type="ECO:0000256" key="8">
    <source>
        <dbReference type="ARBA" id="ARBA00023163"/>
    </source>
</evidence>
<comment type="subcellular location">
    <subcellularLocation>
        <location evidence="1">Nucleus</location>
    </subcellularLocation>
</comment>
<evidence type="ECO:0000256" key="3">
    <source>
        <dbReference type="ARBA" id="ARBA00022432"/>
    </source>
</evidence>
<dbReference type="STRING" id="1182541.W9ZA84"/>
<evidence type="ECO:0000256" key="7">
    <source>
        <dbReference type="ARBA" id="ARBA00023125"/>
    </source>
</evidence>
<dbReference type="PANTHER" id="PTHR47659">
    <property type="entry name" value="ZN(II)2CYS6 TRANSCRIPTION FACTOR (EUROFUNG)-RELATED"/>
    <property type="match status" value="1"/>
</dbReference>
<dbReference type="EMBL" id="AMWN01000003">
    <property type="protein sequence ID" value="EXJ91424.1"/>
    <property type="molecule type" value="Genomic_DNA"/>
</dbReference>
<evidence type="ECO:0000313" key="12">
    <source>
        <dbReference type="EMBL" id="EXJ91424.1"/>
    </source>
</evidence>
<evidence type="ECO:0000256" key="6">
    <source>
        <dbReference type="ARBA" id="ARBA00023015"/>
    </source>
</evidence>
<dbReference type="GO" id="GO:0009267">
    <property type="term" value="P:cellular response to starvation"/>
    <property type="evidence" value="ECO:0007669"/>
    <property type="project" value="TreeGrafter"/>
</dbReference>
<dbReference type="GO" id="GO:0000981">
    <property type="term" value="F:DNA-binding transcription factor activity, RNA polymerase II-specific"/>
    <property type="evidence" value="ECO:0007669"/>
    <property type="project" value="InterPro"/>
</dbReference>
<dbReference type="SMART" id="SM00066">
    <property type="entry name" value="GAL4"/>
    <property type="match status" value="1"/>
</dbReference>
<dbReference type="OrthoDB" id="2538135at2759"/>
<evidence type="ECO:0000256" key="5">
    <source>
        <dbReference type="ARBA" id="ARBA00022833"/>
    </source>
</evidence>
<dbReference type="PANTHER" id="PTHR47659:SF1">
    <property type="entry name" value="TRANSCRIPTION ACTIVATOR OF GLUCONEOGENESIS ERT1"/>
    <property type="match status" value="1"/>
</dbReference>
<name>W9ZA84_9EURO</name>
<evidence type="ECO:0000256" key="1">
    <source>
        <dbReference type="ARBA" id="ARBA00004123"/>
    </source>
</evidence>
<evidence type="ECO:0000259" key="11">
    <source>
        <dbReference type="PROSITE" id="PS50048"/>
    </source>
</evidence>
<dbReference type="HOGENOM" id="CLU_010748_1_0_1"/>
<evidence type="ECO:0000256" key="10">
    <source>
        <dbReference type="SAM" id="MobiDB-lite"/>
    </source>
</evidence>
<proteinExistence type="inferred from homology"/>
<keyword evidence="5" id="KW-0862">Zinc</keyword>
<keyword evidence="7" id="KW-0238">DNA-binding</keyword>
<accession>W9ZA84</accession>
<keyword evidence="9" id="KW-0539">Nucleus</keyword>